<dbReference type="InterPro" id="IPR038765">
    <property type="entry name" value="Papain-like_cys_pep_sf"/>
</dbReference>
<evidence type="ECO:0000256" key="2">
    <source>
        <dbReference type="SAM" id="SignalP"/>
    </source>
</evidence>
<dbReference type="RefSeq" id="WP_273531066.1">
    <property type="nucleotide sequence ID" value="NZ_CALUKV010000003.1"/>
</dbReference>
<dbReference type="PROSITE" id="PS51257">
    <property type="entry name" value="PROKAR_LIPOPROTEIN"/>
    <property type="match status" value="1"/>
</dbReference>
<reference evidence="4" key="2">
    <citation type="submission" date="2023-08" db="EMBL/GenBank/DDBJ databases">
        <title>Identification and characterization of horizontal gene transfer across gut microbiota members of farm animals based on homology search.</title>
        <authorList>
            <person name="Schwarzerova J."/>
            <person name="Nykrynova M."/>
            <person name="Jureckova K."/>
            <person name="Cejkova D."/>
            <person name="Rychlik I."/>
        </authorList>
    </citation>
    <scope>NUCLEOTIDE SEQUENCE</scope>
    <source>
        <strain evidence="4">ET15</strain>
        <strain evidence="3">ET37</strain>
    </source>
</reference>
<organism evidence="4 6">
    <name type="scientific">Leyella lascolaii</name>
    <dbReference type="NCBI Taxonomy" id="1776379"/>
    <lineage>
        <taxon>Bacteria</taxon>
        <taxon>Pseudomonadati</taxon>
        <taxon>Bacteroidota</taxon>
        <taxon>Bacteroidia</taxon>
        <taxon>Bacteroidales</taxon>
        <taxon>Prevotellaceae</taxon>
        <taxon>Leyella</taxon>
    </lineage>
</organism>
<dbReference type="EMBL" id="JAUEIE010000027">
    <property type="protein sequence ID" value="MDN0023899.1"/>
    <property type="molecule type" value="Genomic_DNA"/>
</dbReference>
<feature type="chain" id="PRO_5044003832" evidence="2">
    <location>
        <begin position="21"/>
        <end position="552"/>
    </location>
</feature>
<proteinExistence type="predicted"/>
<keyword evidence="5" id="KW-1185">Reference proteome</keyword>
<dbReference type="InterPro" id="IPR000200">
    <property type="entry name" value="Peptidase_C10"/>
</dbReference>
<dbReference type="GO" id="GO:0008234">
    <property type="term" value="F:cysteine-type peptidase activity"/>
    <property type="evidence" value="ECO:0007669"/>
    <property type="project" value="UniProtKB-KW"/>
</dbReference>
<evidence type="ECO:0000313" key="4">
    <source>
        <dbReference type="EMBL" id="MDN0026429.1"/>
    </source>
</evidence>
<feature type="active site" description="Nucleophile" evidence="1">
    <location>
        <position position="168"/>
    </location>
</feature>
<evidence type="ECO:0000256" key="1">
    <source>
        <dbReference type="PIRSR" id="PIRSR600200-1"/>
    </source>
</evidence>
<comment type="caution">
    <text evidence="4">The sequence shown here is derived from an EMBL/GenBank/DDBJ whole genome shotgun (WGS) entry which is preliminary data.</text>
</comment>
<dbReference type="PRINTS" id="PR00797">
    <property type="entry name" value="STREPTOPAIN"/>
</dbReference>
<keyword evidence="2" id="KW-0732">Signal</keyword>
<accession>A0AAW7JMI5</accession>
<dbReference type="Proteomes" id="UP001168478">
    <property type="component" value="Unassembled WGS sequence"/>
</dbReference>
<dbReference type="SUPFAM" id="SSF54001">
    <property type="entry name" value="Cysteine proteinases"/>
    <property type="match status" value="1"/>
</dbReference>
<dbReference type="Pfam" id="PF01640">
    <property type="entry name" value="Peptidase_C10"/>
    <property type="match status" value="1"/>
</dbReference>
<dbReference type="AlphaFoldDB" id="A0AAW7JMI5"/>
<evidence type="ECO:0000313" key="3">
    <source>
        <dbReference type="EMBL" id="MDN0023899.1"/>
    </source>
</evidence>
<name>A0AAW7JMI5_9BACT</name>
<reference evidence="4" key="1">
    <citation type="submission" date="2023-06" db="EMBL/GenBank/DDBJ databases">
        <authorList>
            <person name="Zeman M."/>
            <person name="Kubasova T."/>
            <person name="Jahodarova E."/>
            <person name="Nykrynova M."/>
            <person name="Rychlik I."/>
        </authorList>
    </citation>
    <scope>NUCLEOTIDE SEQUENCE</scope>
    <source>
        <strain evidence="4">ET15</strain>
        <strain evidence="3">ET37</strain>
    </source>
</reference>
<dbReference type="Gene3D" id="3.30.910.30">
    <property type="entry name" value="Peptidase C10 family"/>
    <property type="match status" value="1"/>
</dbReference>
<dbReference type="GO" id="GO:0006508">
    <property type="term" value="P:proteolysis"/>
    <property type="evidence" value="ECO:0007669"/>
    <property type="project" value="UniProtKB-KW"/>
</dbReference>
<protein>
    <submittedName>
        <fullName evidence="4">C10 family peptidase</fullName>
    </submittedName>
</protein>
<dbReference type="Gene3D" id="3.90.70.50">
    <property type="entry name" value="Peptidase C10, streptopain"/>
    <property type="match status" value="1"/>
</dbReference>
<sequence length="552" mass="61010">MKRHFLIISLMLAVACTVGAKPRTAAQLRQEAAKALSTTSMAKGMRSNAAATLKVLDRKSQLTVLGYAGGGYAVIANDDTFSPVLGYSDASLTDSHSPAFLWWMESVNSSLEKKLDEGRQPAKVRRASEYKSHVDELLVTRWNQSAPFNNMCPTYTVNGSRKNYVTGCVATSMAQMMYYHKYPLKGNGHNSYTYTSEEGYGTVRPAANFETNYDYDNMLPVYTPGNYTQEQANAVAKLMLHCGVAVEMHYTTTGSGAYSADACLALRKYFKYDESIKLYTREFYPAEEWMNMIFRELSDGCPVIYGGQSAQGGHSFILDGYDENGLVHVNWGWGGTDNGFFDIADLDGYTRGQDMVTVRTPDDTTYNGTYHSLWGLGSNLVITNSMNTLNVKCDGIYNVDVDNFTGRLAVMVCNVNTGAVTSLLILADESDLTDVPYLRGLSISNAPAQVSYLPNGTYRVYLATKSVDETDWQPVRSKETVNNSYILVKNGGSVTLRAENDSNWTTAIGNLPTVDKKEDNRIFSLDGRYLGTDADKLGRGIYIRNGVKFIKN</sequence>
<evidence type="ECO:0000313" key="6">
    <source>
        <dbReference type="Proteomes" id="UP001168478"/>
    </source>
</evidence>
<dbReference type="EMBL" id="JAUEIF010000022">
    <property type="protein sequence ID" value="MDN0026429.1"/>
    <property type="molecule type" value="Genomic_DNA"/>
</dbReference>
<feature type="active site" description="Proton acceptor" evidence="1">
    <location>
        <position position="314"/>
    </location>
</feature>
<feature type="signal peptide" evidence="2">
    <location>
        <begin position="1"/>
        <end position="20"/>
    </location>
</feature>
<evidence type="ECO:0000313" key="5">
    <source>
        <dbReference type="Proteomes" id="UP001167831"/>
    </source>
</evidence>
<gene>
    <name evidence="3" type="ORF">QVN81_12895</name>
    <name evidence="4" type="ORF">QVN84_13040</name>
</gene>
<dbReference type="InterPro" id="IPR044934">
    <property type="entry name" value="Streptopain_sf"/>
</dbReference>
<dbReference type="Proteomes" id="UP001167831">
    <property type="component" value="Unassembled WGS sequence"/>
</dbReference>